<sequence>MKNQAKQFLLFLASKIYLLGLLMILLACSSRGGGELEYSSAKPGISIEIIDTIRIDYLGNFTVHDIDPIGEHVLFMEHRESDATIYIADFSGEVLFEHYKSRDTPDTYGKLLTTLKFLDGEKFFAYGSQGLLTYEFDGTLVSLIKPDDYSLPYGLAWGMGISLIPYNTKLLFAGQNNMPRDYSEPEFYEEVQFLTWLDPATGEIERFNNLPDTSLFRSGKFYHTAATRPNAELVGNSIYMTYGIEPAIYEFSADPPYELRSSFTIDLPEYHYFEGASKYVNDVHLYGNGITSGRISHILKAGEYWLVNYFPGYNATDRNRTFESMASEERQQFYQEMRDKYKSKTIALDSEGKQVPLQFDEILQRRNITCRNGRYFMVAPSNPDIEQEFFEIYELAIHTNK</sequence>
<protein>
    <recommendedName>
        <fullName evidence="3">6-bladed beta-propeller</fullName>
    </recommendedName>
</protein>
<gene>
    <name evidence="1" type="ORF">SAMN04489724_1863</name>
</gene>
<keyword evidence="2" id="KW-1185">Reference proteome</keyword>
<evidence type="ECO:0008006" key="3">
    <source>
        <dbReference type="Google" id="ProtNLM"/>
    </source>
</evidence>
<dbReference type="AlphaFoldDB" id="A0A1I7AD04"/>
<proteinExistence type="predicted"/>
<dbReference type="OrthoDB" id="827931at2"/>
<organism evidence="1 2">
    <name type="scientific">Algoriphagus locisalis</name>
    <dbReference type="NCBI Taxonomy" id="305507"/>
    <lineage>
        <taxon>Bacteria</taxon>
        <taxon>Pseudomonadati</taxon>
        <taxon>Bacteroidota</taxon>
        <taxon>Cytophagia</taxon>
        <taxon>Cytophagales</taxon>
        <taxon>Cyclobacteriaceae</taxon>
        <taxon>Algoriphagus</taxon>
    </lineage>
</organism>
<evidence type="ECO:0000313" key="2">
    <source>
        <dbReference type="Proteomes" id="UP000199673"/>
    </source>
</evidence>
<reference evidence="2" key="1">
    <citation type="submission" date="2016-10" db="EMBL/GenBank/DDBJ databases">
        <authorList>
            <person name="Varghese N."/>
            <person name="Submissions S."/>
        </authorList>
    </citation>
    <scope>NUCLEOTIDE SEQUENCE [LARGE SCALE GENOMIC DNA]</scope>
    <source>
        <strain evidence="2">DSM 23445</strain>
    </source>
</reference>
<name>A0A1I7AD04_9BACT</name>
<dbReference type="EMBL" id="FPBF01000002">
    <property type="protein sequence ID" value="SFT72764.1"/>
    <property type="molecule type" value="Genomic_DNA"/>
</dbReference>
<evidence type="ECO:0000313" key="1">
    <source>
        <dbReference type="EMBL" id="SFT72764.1"/>
    </source>
</evidence>
<accession>A0A1I7AD04</accession>
<dbReference type="PROSITE" id="PS51257">
    <property type="entry name" value="PROKAR_LIPOPROTEIN"/>
    <property type="match status" value="1"/>
</dbReference>
<dbReference type="Proteomes" id="UP000199673">
    <property type="component" value="Unassembled WGS sequence"/>
</dbReference>
<dbReference type="STRING" id="305507.SAMN04489724_1863"/>
<dbReference type="RefSeq" id="WP_091692384.1">
    <property type="nucleotide sequence ID" value="NZ_FPBF01000002.1"/>
</dbReference>